<dbReference type="GO" id="GO:0000813">
    <property type="term" value="C:ESCRT I complex"/>
    <property type="evidence" value="ECO:0007669"/>
    <property type="project" value="InterPro"/>
</dbReference>
<protein>
    <recommendedName>
        <fullName evidence="2">UBA domain-containing protein</fullName>
    </recommendedName>
</protein>
<comment type="caution">
    <text evidence="3">The sequence shown here is derived from an EMBL/GenBank/DDBJ whole genome shotgun (WGS) entry which is preliminary data.</text>
</comment>
<dbReference type="AlphaFoldDB" id="A0A8S9M2Z9"/>
<dbReference type="PROSITE" id="PS50030">
    <property type="entry name" value="UBA"/>
    <property type="match status" value="1"/>
</dbReference>
<dbReference type="GO" id="GO:0043130">
    <property type="term" value="F:ubiquitin binding"/>
    <property type="evidence" value="ECO:0007669"/>
    <property type="project" value="InterPro"/>
</dbReference>
<evidence type="ECO:0000259" key="2">
    <source>
        <dbReference type="PROSITE" id="PS50030"/>
    </source>
</evidence>
<dbReference type="EMBL" id="QGKY02000089">
    <property type="protein sequence ID" value="KAF2613232.1"/>
    <property type="molecule type" value="Genomic_DNA"/>
</dbReference>
<dbReference type="InterPro" id="IPR042575">
    <property type="entry name" value="UBAP1_C"/>
</dbReference>
<sequence>MKNWKNRVKAGEGIHVSLYPNNISSPFETCSLFLLLLKHRLFSAANPSTMDYDFRNKSGPPYGRPMYPSPSPSSTHPMYNGPPGYPKIGQQSSHGQPFFPPPERNPSFQHNPSPSSSSGLGIKVALKPEYRITPPPPLLPRAGDIPRSSFQFDFGLERKVLAEAEKENPDWSKFGSEHPPPPASFPQPPATHSMGVDPVVMKYAGLNREAVNIAVANYGDNPTKVQGFANGFSALREMGFPTNAVADALFMFENDTEKALSHLLHGSS</sequence>
<dbReference type="Gene3D" id="1.20.120.1920">
    <property type="entry name" value="UBAP1 SOUBA domain"/>
    <property type="match status" value="1"/>
</dbReference>
<gene>
    <name evidence="3" type="ORF">F2Q70_00008064</name>
</gene>
<dbReference type="InterPro" id="IPR038870">
    <property type="entry name" value="UBAP1"/>
</dbReference>
<dbReference type="SUPFAM" id="SSF46934">
    <property type="entry name" value="UBA-like"/>
    <property type="match status" value="1"/>
</dbReference>
<reference evidence="3" key="1">
    <citation type="submission" date="2019-12" db="EMBL/GenBank/DDBJ databases">
        <title>Genome sequencing and annotation of Brassica cretica.</title>
        <authorList>
            <person name="Studholme D.J."/>
            <person name="Sarris P.F."/>
        </authorList>
    </citation>
    <scope>NUCLEOTIDE SEQUENCE</scope>
    <source>
        <strain evidence="3">PFS-102/07</strain>
        <tissue evidence="3">Leaf</tissue>
    </source>
</reference>
<dbReference type="GO" id="GO:0043162">
    <property type="term" value="P:ubiquitin-dependent protein catabolic process via the multivesicular body sorting pathway"/>
    <property type="evidence" value="ECO:0007669"/>
    <property type="project" value="InterPro"/>
</dbReference>
<feature type="region of interest" description="Disordered" evidence="1">
    <location>
        <begin position="61"/>
        <end position="121"/>
    </location>
</feature>
<dbReference type="InterPro" id="IPR015940">
    <property type="entry name" value="UBA"/>
</dbReference>
<dbReference type="PANTHER" id="PTHR15960:SF9">
    <property type="entry name" value="UBA DOMAIN-CONTAINING PROTEIN"/>
    <property type="match status" value="1"/>
</dbReference>
<dbReference type="InterPro" id="IPR009060">
    <property type="entry name" value="UBA-like_sf"/>
</dbReference>
<proteinExistence type="predicted"/>
<name>A0A8S9M2Z9_BRACR</name>
<organism evidence="3">
    <name type="scientific">Brassica cretica</name>
    <name type="common">Mustard</name>
    <dbReference type="NCBI Taxonomy" id="69181"/>
    <lineage>
        <taxon>Eukaryota</taxon>
        <taxon>Viridiplantae</taxon>
        <taxon>Streptophyta</taxon>
        <taxon>Embryophyta</taxon>
        <taxon>Tracheophyta</taxon>
        <taxon>Spermatophyta</taxon>
        <taxon>Magnoliopsida</taxon>
        <taxon>eudicotyledons</taxon>
        <taxon>Gunneridae</taxon>
        <taxon>Pentapetalae</taxon>
        <taxon>rosids</taxon>
        <taxon>malvids</taxon>
        <taxon>Brassicales</taxon>
        <taxon>Brassicaceae</taxon>
        <taxon>Brassiceae</taxon>
        <taxon>Brassica</taxon>
    </lineage>
</organism>
<evidence type="ECO:0000313" key="3">
    <source>
        <dbReference type="EMBL" id="KAF2613232.1"/>
    </source>
</evidence>
<dbReference type="PANTHER" id="PTHR15960">
    <property type="entry name" value="LD44032P"/>
    <property type="match status" value="1"/>
</dbReference>
<accession>A0A8S9M2Z9</accession>
<feature type="domain" description="UBA" evidence="2">
    <location>
        <begin position="235"/>
        <end position="266"/>
    </location>
</feature>
<evidence type="ECO:0000256" key="1">
    <source>
        <dbReference type="SAM" id="MobiDB-lite"/>
    </source>
</evidence>